<accession>A0AA38JJ31</accession>
<sequence>MSAATTTKVPHLGGVTVGYRMSGDRYDITKPTTVLVNSMCTTVSLFNDMYSNTELTNAMNLLAIEPLGHGATSCPTEHFTYWDSAIIALQVMDNLGIDEAFAFGESQGGWIVVRMALLAPARILGLMPTGTSMDSESEDSRRKGAWDPKPLLNPFLEKWSSVTPTPDFVIDDVWCGMVTEFGFPKTVTTEKKNFWTSTLKSVYKEDEGRKKAKVALICLLERDSLLLRLRDIKCPVHWLQGTEDIPYGLALASEQIRLFTSSEEAKLEIVEGGSHYLNTSNPIEVGDALQALVKEYTKAM</sequence>
<dbReference type="SUPFAM" id="SSF53474">
    <property type="entry name" value="alpha/beta-Hydrolases"/>
    <property type="match status" value="1"/>
</dbReference>
<dbReference type="Gene3D" id="3.40.50.1820">
    <property type="entry name" value="alpha/beta hydrolase"/>
    <property type="match status" value="1"/>
</dbReference>
<dbReference type="PANTHER" id="PTHR43798">
    <property type="entry name" value="MONOACYLGLYCEROL LIPASE"/>
    <property type="match status" value="1"/>
</dbReference>
<dbReference type="GO" id="GO:0047372">
    <property type="term" value="F:monoacylglycerol lipase activity"/>
    <property type="evidence" value="ECO:0007669"/>
    <property type="project" value="TreeGrafter"/>
</dbReference>
<dbReference type="AlphaFoldDB" id="A0AA38JJ31"/>
<reference evidence="2" key="2">
    <citation type="journal article" date="2023" name="Proc. Natl. Acad. Sci. U.S.A.">
        <title>A global phylogenomic analysis of the shiitake genus Lentinula.</title>
        <authorList>
            <person name="Sierra-Patev S."/>
            <person name="Min B."/>
            <person name="Naranjo-Ortiz M."/>
            <person name="Looney B."/>
            <person name="Konkel Z."/>
            <person name="Slot J.C."/>
            <person name="Sakamoto Y."/>
            <person name="Steenwyk J.L."/>
            <person name="Rokas A."/>
            <person name="Carro J."/>
            <person name="Camarero S."/>
            <person name="Ferreira P."/>
            <person name="Molpeceres G."/>
            <person name="Ruiz-Duenas F.J."/>
            <person name="Serrano A."/>
            <person name="Henrissat B."/>
            <person name="Drula E."/>
            <person name="Hughes K.W."/>
            <person name="Mata J.L."/>
            <person name="Ishikawa N.K."/>
            <person name="Vargas-Isla R."/>
            <person name="Ushijima S."/>
            <person name="Smith C.A."/>
            <person name="Donoghue J."/>
            <person name="Ahrendt S."/>
            <person name="Andreopoulos W."/>
            <person name="He G."/>
            <person name="LaButti K."/>
            <person name="Lipzen A."/>
            <person name="Ng V."/>
            <person name="Riley R."/>
            <person name="Sandor L."/>
            <person name="Barry K."/>
            <person name="Martinez A.T."/>
            <person name="Xiao Y."/>
            <person name="Gibbons J.G."/>
            <person name="Terashima K."/>
            <person name="Grigoriev I.V."/>
            <person name="Hibbett D."/>
        </authorList>
    </citation>
    <scope>NUCLEOTIDE SEQUENCE</scope>
    <source>
        <strain evidence="2">ET3784</strain>
    </source>
</reference>
<dbReference type="GO" id="GO:0046464">
    <property type="term" value="P:acylglycerol catabolic process"/>
    <property type="evidence" value="ECO:0007669"/>
    <property type="project" value="TreeGrafter"/>
</dbReference>
<comment type="caution">
    <text evidence="2">The sequence shown here is derived from an EMBL/GenBank/DDBJ whole genome shotgun (WGS) entry which is preliminary data.</text>
</comment>
<gene>
    <name evidence="2" type="ORF">DFJ43DRAFT_539876</name>
</gene>
<proteinExistence type="predicted"/>
<dbReference type="PANTHER" id="PTHR43798:SF33">
    <property type="entry name" value="HYDROLASE, PUTATIVE (AFU_ORTHOLOGUE AFUA_2G14860)-RELATED"/>
    <property type="match status" value="1"/>
</dbReference>
<protein>
    <submittedName>
        <fullName evidence="2">Alpha/beta hydrolase</fullName>
    </submittedName>
</protein>
<evidence type="ECO:0000313" key="3">
    <source>
        <dbReference type="Proteomes" id="UP001176059"/>
    </source>
</evidence>
<dbReference type="EMBL" id="JANVFO010000041">
    <property type="protein sequence ID" value="KAJ3727282.1"/>
    <property type="molecule type" value="Genomic_DNA"/>
</dbReference>
<evidence type="ECO:0000313" key="2">
    <source>
        <dbReference type="EMBL" id="KAJ3727282.1"/>
    </source>
</evidence>
<dbReference type="Pfam" id="PF00561">
    <property type="entry name" value="Abhydrolase_1"/>
    <property type="match status" value="1"/>
</dbReference>
<organism evidence="2 3">
    <name type="scientific">Lentinula guzmanii</name>
    <dbReference type="NCBI Taxonomy" id="2804957"/>
    <lineage>
        <taxon>Eukaryota</taxon>
        <taxon>Fungi</taxon>
        <taxon>Dikarya</taxon>
        <taxon>Basidiomycota</taxon>
        <taxon>Agaricomycotina</taxon>
        <taxon>Agaricomycetes</taxon>
        <taxon>Agaricomycetidae</taxon>
        <taxon>Agaricales</taxon>
        <taxon>Marasmiineae</taxon>
        <taxon>Omphalotaceae</taxon>
        <taxon>Lentinula</taxon>
    </lineage>
</organism>
<dbReference type="InterPro" id="IPR029058">
    <property type="entry name" value="AB_hydrolase_fold"/>
</dbReference>
<name>A0AA38JJ31_9AGAR</name>
<feature type="domain" description="AB hydrolase-1" evidence="1">
    <location>
        <begin position="62"/>
        <end position="141"/>
    </location>
</feature>
<dbReference type="Proteomes" id="UP001176059">
    <property type="component" value="Unassembled WGS sequence"/>
</dbReference>
<reference evidence="2" key="1">
    <citation type="submission" date="2022-08" db="EMBL/GenBank/DDBJ databases">
        <authorList>
            <consortium name="DOE Joint Genome Institute"/>
            <person name="Min B."/>
            <person name="Sierra-Patev S."/>
            <person name="Naranjo-Ortiz M."/>
            <person name="Looney B."/>
            <person name="Konkel Z."/>
            <person name="Slot J.C."/>
            <person name="Sakamoto Y."/>
            <person name="Steenwyk J.L."/>
            <person name="Rokas A."/>
            <person name="Carro J."/>
            <person name="Camarero S."/>
            <person name="Ferreira P."/>
            <person name="Molpeceres G."/>
            <person name="Ruiz-duenas F.J."/>
            <person name="Serrano A."/>
            <person name="Henrissat B."/>
            <person name="Drula E."/>
            <person name="Hughes K.W."/>
            <person name="Mata J.L."/>
            <person name="Ishikawa N.K."/>
            <person name="Vargas-Isla R."/>
            <person name="Ushijima S."/>
            <person name="Smith C.A."/>
            <person name="Ahrendt S."/>
            <person name="Andreopoulos W."/>
            <person name="He G."/>
            <person name="LaButti K."/>
            <person name="Lipzen A."/>
            <person name="Ng V."/>
            <person name="Riley R."/>
            <person name="Sandor L."/>
            <person name="Barry K."/>
            <person name="Martinez A.T."/>
            <person name="Xiao Y."/>
            <person name="Gibbons J.G."/>
            <person name="Terashima K."/>
            <person name="Hibbett D.S."/>
            <person name="Grigoriev I.V."/>
        </authorList>
    </citation>
    <scope>NUCLEOTIDE SEQUENCE</scope>
    <source>
        <strain evidence="2">ET3784</strain>
    </source>
</reference>
<keyword evidence="3" id="KW-1185">Reference proteome</keyword>
<dbReference type="GO" id="GO:0016020">
    <property type="term" value="C:membrane"/>
    <property type="evidence" value="ECO:0007669"/>
    <property type="project" value="TreeGrafter"/>
</dbReference>
<evidence type="ECO:0000259" key="1">
    <source>
        <dbReference type="Pfam" id="PF00561"/>
    </source>
</evidence>
<dbReference type="InterPro" id="IPR050266">
    <property type="entry name" value="AB_hydrolase_sf"/>
</dbReference>
<dbReference type="InterPro" id="IPR000073">
    <property type="entry name" value="AB_hydrolase_1"/>
</dbReference>
<keyword evidence="2" id="KW-0378">Hydrolase</keyword>